<protein>
    <submittedName>
        <fullName evidence="1">Uncharacterized protein</fullName>
    </submittedName>
</protein>
<keyword evidence="2" id="KW-1185">Reference proteome</keyword>
<dbReference type="Proteomes" id="UP000190897">
    <property type="component" value="Unassembled WGS sequence"/>
</dbReference>
<reference evidence="2" key="1">
    <citation type="submission" date="2017-02" db="EMBL/GenBank/DDBJ databases">
        <authorList>
            <person name="Varghese N."/>
            <person name="Submissions S."/>
        </authorList>
    </citation>
    <scope>NUCLEOTIDE SEQUENCE [LARGE SCALE GENOMIC DNA]</scope>
    <source>
        <strain evidence="2">DSM 22270</strain>
    </source>
</reference>
<sequence>MKSEDYLSKDTKYSDVWTKWCDATDEELTDKSRGMADLRLLAGQIISNDADDCDAYRN</sequence>
<evidence type="ECO:0000313" key="2">
    <source>
        <dbReference type="Proteomes" id="UP000190897"/>
    </source>
</evidence>
<name>A0A1T5BYK7_9BACT</name>
<dbReference type="RefSeq" id="WP_170916572.1">
    <property type="nucleotide sequence ID" value="NZ_FUZA01000001.1"/>
</dbReference>
<gene>
    <name evidence="1" type="ORF">SAMN05660293_00715</name>
</gene>
<evidence type="ECO:0000313" key="1">
    <source>
        <dbReference type="EMBL" id="SKB52159.1"/>
    </source>
</evidence>
<organism evidence="1 2">
    <name type="scientific">Dyadobacter psychrophilus</name>
    <dbReference type="NCBI Taxonomy" id="651661"/>
    <lineage>
        <taxon>Bacteria</taxon>
        <taxon>Pseudomonadati</taxon>
        <taxon>Bacteroidota</taxon>
        <taxon>Cytophagia</taxon>
        <taxon>Cytophagales</taxon>
        <taxon>Spirosomataceae</taxon>
        <taxon>Dyadobacter</taxon>
    </lineage>
</organism>
<proteinExistence type="predicted"/>
<dbReference type="EMBL" id="FUZA01000001">
    <property type="protein sequence ID" value="SKB52159.1"/>
    <property type="molecule type" value="Genomic_DNA"/>
</dbReference>
<dbReference type="AlphaFoldDB" id="A0A1T5BYK7"/>
<accession>A0A1T5BYK7</accession>